<organism evidence="8 9">
    <name type="scientific">Molorchus minor</name>
    <dbReference type="NCBI Taxonomy" id="1323400"/>
    <lineage>
        <taxon>Eukaryota</taxon>
        <taxon>Metazoa</taxon>
        <taxon>Ecdysozoa</taxon>
        <taxon>Arthropoda</taxon>
        <taxon>Hexapoda</taxon>
        <taxon>Insecta</taxon>
        <taxon>Pterygota</taxon>
        <taxon>Neoptera</taxon>
        <taxon>Endopterygota</taxon>
        <taxon>Coleoptera</taxon>
        <taxon>Polyphaga</taxon>
        <taxon>Cucujiformia</taxon>
        <taxon>Chrysomeloidea</taxon>
        <taxon>Cerambycidae</taxon>
        <taxon>Lamiinae</taxon>
        <taxon>Monochamini</taxon>
        <taxon>Molorchus</taxon>
    </lineage>
</organism>
<comment type="similarity">
    <text evidence="3">Belongs to the HPF1 family.</text>
</comment>
<evidence type="ECO:0000259" key="7">
    <source>
        <dbReference type="Pfam" id="PF10283"/>
    </source>
</evidence>
<dbReference type="InterPro" id="IPR019361">
    <property type="entry name" value="HPF1"/>
</dbReference>
<dbReference type="PANTHER" id="PTHR13386">
    <property type="entry name" value="HISTONE PARYLATION FACTOR 1"/>
    <property type="match status" value="1"/>
</dbReference>
<name>A0ABQ9J9E0_9CUCU</name>
<reference evidence="8" key="1">
    <citation type="journal article" date="2023" name="Insect Mol. Biol.">
        <title>Genome sequencing provides insights into the evolution of gene families encoding plant cell wall-degrading enzymes in longhorned beetles.</title>
        <authorList>
            <person name="Shin N.R."/>
            <person name="Okamura Y."/>
            <person name="Kirsch R."/>
            <person name="Pauchet Y."/>
        </authorList>
    </citation>
    <scope>NUCLEOTIDE SEQUENCE</scope>
    <source>
        <strain evidence="8">MMC_N1</strain>
    </source>
</reference>
<comment type="caution">
    <text evidence="8">The sequence shown here is derived from an EMBL/GenBank/DDBJ whole genome shotgun (WGS) entry which is preliminary data.</text>
</comment>
<comment type="subcellular location">
    <subcellularLocation>
        <location evidence="2">Chromosome</location>
    </subcellularLocation>
    <subcellularLocation>
        <location evidence="1">Nucleus</location>
    </subcellularLocation>
</comment>
<evidence type="ECO:0000256" key="1">
    <source>
        <dbReference type="ARBA" id="ARBA00004123"/>
    </source>
</evidence>
<dbReference type="Proteomes" id="UP001162164">
    <property type="component" value="Unassembled WGS sequence"/>
</dbReference>
<evidence type="ECO:0000256" key="2">
    <source>
        <dbReference type="ARBA" id="ARBA00004286"/>
    </source>
</evidence>
<sequence length="440" mass="50281">MSTTADPEYDKYVKDPRISCKYGVKCYQKNPSHHEKYKHPPKKQNGNHNKHLDKKLKIETLKKEVKQVATKQDSDSDYSIDDNSDTDSESGSNPDVPKSDETDTEIEKENGKIDCNTKNGNGCESIEEKHCYKTHKEFMKEKFLVDMPEDFFQFWEFCKMLKANKPSEALKDIGLTLVGPFDVLANKFCDIEKSDEEYLVHWRYYHDPPEFQTILKGSDKTGYHIGYFRDSPEELPVFLASNHANKDGILRAMGGNIFSAVNIYLDDLKKTGDPFTKMHIGRIQEAVRKEAGKLHMDMSLKTHKMVSREKEIVTRTFNKIGLVVPYDRKTQLGYRELALGNKELAVAFTKLKNATEEQKPKYLSELQPVFTFANIATDECDFGTSIELGWDIIAHGVDSLDSTAMGHLATNYRLLNKEAFAKIAEAHLKNRRKGVNLSII</sequence>
<evidence type="ECO:0000313" key="9">
    <source>
        <dbReference type="Proteomes" id="UP001162164"/>
    </source>
</evidence>
<keyword evidence="9" id="KW-1185">Reference proteome</keyword>
<gene>
    <name evidence="8" type="ORF">NQ317_018078</name>
</gene>
<feature type="compositionally biased region" description="Acidic residues" evidence="6">
    <location>
        <begin position="75"/>
        <end position="88"/>
    </location>
</feature>
<feature type="region of interest" description="Disordered" evidence="6">
    <location>
        <begin position="30"/>
        <end position="114"/>
    </location>
</feature>
<evidence type="ECO:0000256" key="5">
    <source>
        <dbReference type="ARBA" id="ARBA00023242"/>
    </source>
</evidence>
<dbReference type="PANTHER" id="PTHR13386:SF1">
    <property type="entry name" value="HISTONE PARYLATION FACTOR 1"/>
    <property type="match status" value="1"/>
</dbReference>
<evidence type="ECO:0000256" key="6">
    <source>
        <dbReference type="SAM" id="MobiDB-lite"/>
    </source>
</evidence>
<protein>
    <recommendedName>
        <fullName evidence="7">PBZ-type domain-containing protein</fullName>
    </recommendedName>
</protein>
<evidence type="ECO:0000313" key="8">
    <source>
        <dbReference type="EMBL" id="KAJ8974565.1"/>
    </source>
</evidence>
<keyword evidence="5" id="KW-0539">Nucleus</keyword>
<feature type="compositionally biased region" description="Basic and acidic residues" evidence="6">
    <location>
        <begin position="97"/>
        <end position="112"/>
    </location>
</feature>
<proteinExistence type="inferred from homology"/>
<evidence type="ECO:0000256" key="3">
    <source>
        <dbReference type="ARBA" id="ARBA00010803"/>
    </source>
</evidence>
<dbReference type="Pfam" id="PF10228">
    <property type="entry name" value="HPF1"/>
    <property type="match status" value="1"/>
</dbReference>
<feature type="domain" description="PBZ-type" evidence="7">
    <location>
        <begin position="17"/>
        <end position="42"/>
    </location>
</feature>
<dbReference type="EMBL" id="JAPWTJ010000970">
    <property type="protein sequence ID" value="KAJ8974565.1"/>
    <property type="molecule type" value="Genomic_DNA"/>
</dbReference>
<evidence type="ECO:0000256" key="4">
    <source>
        <dbReference type="ARBA" id="ARBA00022454"/>
    </source>
</evidence>
<feature type="compositionally biased region" description="Basic and acidic residues" evidence="6">
    <location>
        <begin position="55"/>
        <end position="66"/>
    </location>
</feature>
<dbReference type="InterPro" id="IPR019406">
    <property type="entry name" value="APLF_PBZ"/>
</dbReference>
<keyword evidence="4" id="KW-0158">Chromosome</keyword>
<accession>A0ABQ9J9E0</accession>
<dbReference type="Pfam" id="PF10283">
    <property type="entry name" value="zf-CCHH"/>
    <property type="match status" value="1"/>
</dbReference>